<dbReference type="InterPro" id="IPR009053">
    <property type="entry name" value="Prefoldin"/>
</dbReference>
<dbReference type="GO" id="GO:0000122">
    <property type="term" value="P:negative regulation of transcription by RNA polymerase II"/>
    <property type="evidence" value="ECO:0007669"/>
    <property type="project" value="TreeGrafter"/>
</dbReference>
<dbReference type="SUPFAM" id="SSF46579">
    <property type="entry name" value="Prefoldin"/>
    <property type="match status" value="1"/>
</dbReference>
<protein>
    <recommendedName>
        <fullName evidence="8">Unconventional prefoldin RPB5 interactor</fullName>
    </recommendedName>
</protein>
<dbReference type="GO" id="GO:0019212">
    <property type="term" value="F:phosphatase inhibitor activity"/>
    <property type="evidence" value="ECO:0007669"/>
    <property type="project" value="TreeGrafter"/>
</dbReference>
<dbReference type="PANTHER" id="PTHR15111">
    <property type="entry name" value="RNA POLYMERASE II SUBUNIT 5-MEDIATING PROTEIN NNX3"/>
    <property type="match status" value="1"/>
</dbReference>
<sequence>MDILNEIYFKSSEENEKNFTFWQNYLESLTNLDFSVFSDKLKIPTLVPIGSRILFRGELIHTNEVTAALGADYFVKCSIKQAEVLRQHRIKDAQEKLDMYIKEKDYFENQLSLTRKTLYDKEGEEIIEYYSEEDDKVWRAKHRENVRKYKQNKNRAEETESVNMTDEELWERLEELELQEELENELAITPIHTQKVPKDIEERNLANPNQDFEDNSKEKKEKENKKIIQEKLCNKRNEKPNEITYKETQVPEPPSKLDILQQVINKQSELEDKLHELKNRKRSQTKNEKDLLSRLDELEQLDELEDDMDRLEDIIDNEGVEQAEEELDDNEQEGQIPKIQRRVSFVDENDSNTLEITFKHSDTDLIYEPYDASQGIQKPSDIYQAHSNLFGTATTSILKKSKYETADDKGPPIILLKENAIPVKFQESGSQEVIVVKDIVEKVDHNTKLLSQSRPTSLFKKKRMQNKS</sequence>
<name>A0A9P0N1U7_SPOLI</name>
<keyword evidence="7" id="KW-1185">Reference proteome</keyword>
<dbReference type="AlphaFoldDB" id="A0A9P0N1U7"/>
<reference evidence="6" key="1">
    <citation type="submission" date="2022-02" db="EMBL/GenBank/DDBJ databases">
        <authorList>
            <person name="King R."/>
        </authorList>
    </citation>
    <scope>NUCLEOTIDE SEQUENCE</scope>
</reference>
<proteinExistence type="inferred from homology"/>
<evidence type="ECO:0000256" key="2">
    <source>
        <dbReference type="ARBA" id="ARBA00023242"/>
    </source>
</evidence>
<keyword evidence="2" id="KW-0539">Nucleus</keyword>
<dbReference type="PANTHER" id="PTHR15111:SF0">
    <property type="entry name" value="UNCONVENTIONAL PREFOLDIN RPB5 INTERACTOR 1"/>
    <property type="match status" value="1"/>
</dbReference>
<evidence type="ECO:0000256" key="5">
    <source>
        <dbReference type="SAM" id="MobiDB-lite"/>
    </source>
</evidence>
<evidence type="ECO:0000256" key="1">
    <source>
        <dbReference type="ARBA" id="ARBA00004123"/>
    </source>
</evidence>
<keyword evidence="4" id="KW-0175">Coiled coil</keyword>
<feature type="region of interest" description="Disordered" evidence="5">
    <location>
        <begin position="198"/>
        <end position="224"/>
    </location>
</feature>
<feature type="coiled-coil region" evidence="4">
    <location>
        <begin position="260"/>
        <end position="321"/>
    </location>
</feature>
<dbReference type="InterPro" id="IPR052255">
    <property type="entry name" value="RNA_pol_II_subunit5-mediator"/>
</dbReference>
<evidence type="ECO:0008006" key="8">
    <source>
        <dbReference type="Google" id="ProtNLM"/>
    </source>
</evidence>
<evidence type="ECO:0000256" key="3">
    <source>
        <dbReference type="ARBA" id="ARBA00038295"/>
    </source>
</evidence>
<dbReference type="InterPro" id="IPR004127">
    <property type="entry name" value="Prefoldin_subunit_alpha"/>
</dbReference>
<comment type="subcellular location">
    <subcellularLocation>
        <location evidence="1">Nucleus</location>
    </subcellularLocation>
</comment>
<feature type="compositionally biased region" description="Basic and acidic residues" evidence="5">
    <location>
        <begin position="214"/>
        <end position="224"/>
    </location>
</feature>
<organism evidence="6 7">
    <name type="scientific">Spodoptera littoralis</name>
    <name type="common">Egyptian cotton leafworm</name>
    <dbReference type="NCBI Taxonomy" id="7109"/>
    <lineage>
        <taxon>Eukaryota</taxon>
        <taxon>Metazoa</taxon>
        <taxon>Ecdysozoa</taxon>
        <taxon>Arthropoda</taxon>
        <taxon>Hexapoda</taxon>
        <taxon>Insecta</taxon>
        <taxon>Pterygota</taxon>
        <taxon>Neoptera</taxon>
        <taxon>Endopterygota</taxon>
        <taxon>Lepidoptera</taxon>
        <taxon>Glossata</taxon>
        <taxon>Ditrysia</taxon>
        <taxon>Noctuoidea</taxon>
        <taxon>Noctuidae</taxon>
        <taxon>Amphipyrinae</taxon>
        <taxon>Spodoptera</taxon>
    </lineage>
</organism>
<dbReference type="GO" id="GO:0005634">
    <property type="term" value="C:nucleus"/>
    <property type="evidence" value="ECO:0007669"/>
    <property type="project" value="UniProtKB-SubCell"/>
</dbReference>
<dbReference type="Proteomes" id="UP001153321">
    <property type="component" value="Chromosome 2"/>
</dbReference>
<evidence type="ECO:0000313" key="6">
    <source>
        <dbReference type="EMBL" id="CAH1639381.1"/>
    </source>
</evidence>
<dbReference type="Pfam" id="PF02996">
    <property type="entry name" value="Prefoldin"/>
    <property type="match status" value="1"/>
</dbReference>
<dbReference type="Gene3D" id="1.10.287.370">
    <property type="match status" value="1"/>
</dbReference>
<gene>
    <name evidence="6" type="ORF">SPLIT_LOCUS4738</name>
</gene>
<evidence type="ECO:0000313" key="7">
    <source>
        <dbReference type="Proteomes" id="UP001153321"/>
    </source>
</evidence>
<dbReference type="GO" id="GO:0003682">
    <property type="term" value="F:chromatin binding"/>
    <property type="evidence" value="ECO:0007669"/>
    <property type="project" value="TreeGrafter"/>
</dbReference>
<evidence type="ECO:0000256" key="4">
    <source>
        <dbReference type="SAM" id="Coils"/>
    </source>
</evidence>
<comment type="similarity">
    <text evidence="3">Belongs to the RNA polymerase II subunit 5-mediating protein family.</text>
</comment>
<accession>A0A9P0N1U7</accession>
<dbReference type="EMBL" id="LR824533">
    <property type="protein sequence ID" value="CAH1639381.1"/>
    <property type="molecule type" value="Genomic_DNA"/>
</dbReference>
<dbReference type="GO" id="GO:0003714">
    <property type="term" value="F:transcription corepressor activity"/>
    <property type="evidence" value="ECO:0007669"/>
    <property type="project" value="TreeGrafter"/>
</dbReference>